<reference evidence="1 2" key="1">
    <citation type="submission" date="2020-01" db="EMBL/GenBank/DDBJ databases">
        <title>Identification and distribution of gene clusters putatively required for synthesis of sphingolipid metabolism inhibitors in phylogenetically diverse species of the filamentous fungus Fusarium.</title>
        <authorList>
            <person name="Kim H.-S."/>
            <person name="Busman M."/>
            <person name="Brown D.W."/>
            <person name="Divon H."/>
            <person name="Uhlig S."/>
            <person name="Proctor R.H."/>
        </authorList>
    </citation>
    <scope>NUCLEOTIDE SEQUENCE [LARGE SCALE GENOMIC DNA]</scope>
    <source>
        <strain evidence="1 2">NRRL 13308</strain>
    </source>
</reference>
<dbReference type="AlphaFoldDB" id="A0A8H4NJZ3"/>
<organism evidence="1 2">
    <name type="scientific">Fusarium acutatum</name>
    <dbReference type="NCBI Taxonomy" id="78861"/>
    <lineage>
        <taxon>Eukaryota</taxon>
        <taxon>Fungi</taxon>
        <taxon>Dikarya</taxon>
        <taxon>Ascomycota</taxon>
        <taxon>Pezizomycotina</taxon>
        <taxon>Sordariomycetes</taxon>
        <taxon>Hypocreomycetidae</taxon>
        <taxon>Hypocreales</taxon>
        <taxon>Nectriaceae</taxon>
        <taxon>Fusarium</taxon>
        <taxon>Fusarium fujikuroi species complex</taxon>
    </lineage>
</organism>
<dbReference type="SUPFAM" id="SSF53098">
    <property type="entry name" value="Ribonuclease H-like"/>
    <property type="match status" value="1"/>
</dbReference>
<evidence type="ECO:0000313" key="2">
    <source>
        <dbReference type="Proteomes" id="UP000536711"/>
    </source>
</evidence>
<dbReference type="EMBL" id="JAADJF010000065">
    <property type="protein sequence ID" value="KAF4440834.1"/>
    <property type="molecule type" value="Genomic_DNA"/>
</dbReference>
<dbReference type="Proteomes" id="UP000536711">
    <property type="component" value="Unassembled WGS sequence"/>
</dbReference>
<comment type="caution">
    <text evidence="1">The sequence shown here is derived from an EMBL/GenBank/DDBJ whole genome shotgun (WGS) entry which is preliminary data.</text>
</comment>
<keyword evidence="2" id="KW-1185">Reference proteome</keyword>
<proteinExistence type="predicted"/>
<dbReference type="InterPro" id="IPR012337">
    <property type="entry name" value="RNaseH-like_sf"/>
</dbReference>
<gene>
    <name evidence="1" type="ORF">FACUT_3152</name>
</gene>
<sequence length="169" mass="18916">MEGLTLNINTSKELGDEVLRVGGFIGMPIRRSHRFGEEKTVDIEDLEASVLEFLSNLPRDKKLVLVGFGMGAEWTYLAINFPAAIRFFSAWIDLSDIVMDITSSQPSYFPSLEFLIQTFDYWMKDVKPGRGCHSDGNADNAAYDVVTTLALAQALLEERNHSTLLLEHA</sequence>
<accession>A0A8H4NJZ3</accession>
<name>A0A8H4NJZ3_9HYPO</name>
<protein>
    <submittedName>
        <fullName evidence="1">Uncharacterized protein</fullName>
    </submittedName>
</protein>
<evidence type="ECO:0000313" key="1">
    <source>
        <dbReference type="EMBL" id="KAF4440834.1"/>
    </source>
</evidence>
<dbReference type="OrthoDB" id="4669781at2759"/>